<dbReference type="InterPro" id="IPR039650">
    <property type="entry name" value="HdrA-like"/>
</dbReference>
<dbReference type="SUPFAM" id="SSF51905">
    <property type="entry name" value="FAD/NAD(P)-binding domain"/>
    <property type="match status" value="1"/>
</dbReference>
<evidence type="ECO:0000256" key="4">
    <source>
        <dbReference type="ARBA" id="ARBA00023004"/>
    </source>
</evidence>
<evidence type="ECO:0000256" key="1">
    <source>
        <dbReference type="ARBA" id="ARBA00022485"/>
    </source>
</evidence>
<dbReference type="Pfam" id="PF25275">
    <property type="entry name" value="Golvesin_C"/>
    <property type="match status" value="1"/>
</dbReference>
<protein>
    <submittedName>
        <fullName evidence="7">FAD-dependent oxidoreductase</fullName>
    </submittedName>
</protein>
<dbReference type="EMBL" id="CP117811">
    <property type="protein sequence ID" value="WDE97315.1"/>
    <property type="molecule type" value="Genomic_DNA"/>
</dbReference>
<evidence type="ECO:0000256" key="2">
    <source>
        <dbReference type="ARBA" id="ARBA00022723"/>
    </source>
</evidence>
<evidence type="ECO:0000313" key="7">
    <source>
        <dbReference type="EMBL" id="WDE97315.1"/>
    </source>
</evidence>
<gene>
    <name evidence="7" type="ORF">PQO03_05035</name>
</gene>
<dbReference type="Pfam" id="PF12831">
    <property type="entry name" value="FAD_oxidored"/>
    <property type="match status" value="1"/>
</dbReference>
<evidence type="ECO:0000256" key="3">
    <source>
        <dbReference type="ARBA" id="ARBA00023002"/>
    </source>
</evidence>
<name>A0ABY7VVS5_9BACT</name>
<keyword evidence="4" id="KW-0408">Iron</keyword>
<dbReference type="Proteomes" id="UP001214250">
    <property type="component" value="Chromosome 1"/>
</dbReference>
<feature type="domain" description="Golvesin/Xly CBD-like" evidence="6">
    <location>
        <begin position="489"/>
        <end position="607"/>
    </location>
</feature>
<keyword evidence="2" id="KW-0479">Metal-binding</keyword>
<dbReference type="RefSeq" id="WP_274151631.1">
    <property type="nucleotide sequence ID" value="NZ_CP117811.1"/>
</dbReference>
<keyword evidence="3" id="KW-0560">Oxidoreductase</keyword>
<keyword evidence="1" id="KW-0004">4Fe-4S</keyword>
<dbReference type="InterPro" id="IPR036188">
    <property type="entry name" value="FAD/NAD-bd_sf"/>
</dbReference>
<dbReference type="PANTHER" id="PTHR43498">
    <property type="entry name" value="FERREDOXIN:COB-COM HETERODISULFIDE REDUCTASE SUBUNIT A"/>
    <property type="match status" value="1"/>
</dbReference>
<keyword evidence="5" id="KW-0411">Iron-sulfur</keyword>
<keyword evidence="8" id="KW-1185">Reference proteome</keyword>
<dbReference type="Gene3D" id="2.60.120.260">
    <property type="entry name" value="Galactose-binding domain-like"/>
    <property type="match status" value="1"/>
</dbReference>
<accession>A0ABY7VVS5</accession>
<dbReference type="InterPro" id="IPR033803">
    <property type="entry name" value="CBD-like_Golvesin-Xly"/>
</dbReference>
<evidence type="ECO:0000259" key="6">
    <source>
        <dbReference type="Pfam" id="PF25275"/>
    </source>
</evidence>
<organism evidence="7 8">
    <name type="scientific">Lentisphaera profundi</name>
    <dbReference type="NCBI Taxonomy" id="1658616"/>
    <lineage>
        <taxon>Bacteria</taxon>
        <taxon>Pseudomonadati</taxon>
        <taxon>Lentisphaerota</taxon>
        <taxon>Lentisphaeria</taxon>
        <taxon>Lentisphaerales</taxon>
        <taxon>Lentisphaeraceae</taxon>
        <taxon>Lentisphaera</taxon>
    </lineage>
</organism>
<reference evidence="7 8" key="1">
    <citation type="submission" date="2023-02" db="EMBL/GenBank/DDBJ databases">
        <title>Genome sequence of Lentisphaera profundi SAORIC-696.</title>
        <authorList>
            <person name="Kim e."/>
            <person name="Cho J.-C."/>
            <person name="Choi A."/>
            <person name="Kang I."/>
        </authorList>
    </citation>
    <scope>NUCLEOTIDE SEQUENCE [LARGE SCALE GENOMIC DNA]</scope>
    <source>
        <strain evidence="7 8">SAORIC-696</strain>
    </source>
</reference>
<evidence type="ECO:0000256" key="5">
    <source>
        <dbReference type="ARBA" id="ARBA00023014"/>
    </source>
</evidence>
<proteinExistence type="predicted"/>
<dbReference type="PANTHER" id="PTHR43498:SF1">
    <property type="entry name" value="COB--COM HETERODISULFIDE REDUCTASE IRON-SULFUR SUBUNIT A"/>
    <property type="match status" value="1"/>
</dbReference>
<sequence length="619" mass="66882">MDRRQFFKAQIAGTAILASSGLVFKAEAKNLPTPSAESPDMLDVDVLVVGGGSAGHVAAIQAGRMGAKTVLLERGPQLGGTTTTGGVCFPGLFHAWGKQVISGIGWELIKKSREIDCKPLQDFSVANKSHVYYHVDINAQLYSLLAEEACLDAGVSLAYYQFPEKVTQTSDGWLVDVVGQGVRYQLRCKQIIDCTGGATVAGMLGMERMRGEERQPGTHVVIYKGFDRAVVNKNKSKIQQMYKQAIKEGRLKKGDTWSGNAFQAINSTRGNVNHIFGADSSTAATQTQTNLAGRKSILRMLKFLKTIPGGEKASIDRMMTETASRETYRIKGERVLTVNDYTSGRVFKDSLCYSFYPIDLHDAHGVKPKKLKPGVFPTIPRSCLIPKGSKNIMVAGRSVSSDRLANSAARVQATCMAMGQATAVTAVLAARQGKSPGEVDLDETRKELIKHNAIVIGELKSAKAEPKEAKAKEQEAKTQTLNGNRLLVDAGAAHAIGSWKKSSNSTPAIGSSYLHDNNQAKGENSLSFNIKVDKPGKYSIKLFYSAHETRANNVPVNVSIGDQIKELQVNQQKSDDGGYVLGQFDIQDAAKVVISNAGTEGFVIVDGLEVSPIKEKIKI</sequence>
<dbReference type="Gene3D" id="3.50.50.60">
    <property type="entry name" value="FAD/NAD(P)-binding domain"/>
    <property type="match status" value="1"/>
</dbReference>
<evidence type="ECO:0000313" key="8">
    <source>
        <dbReference type="Proteomes" id="UP001214250"/>
    </source>
</evidence>